<sequence length="705" mass="77797">MKVANKHAASGTSSYNGKSGAYLLNTKYSGDLGYFDGTGSTWYLSRFDFNESAWTIHDTSNKYWMSHTVAGTNYVEPNDLTSSSDDYFGWILRNYDELETEALSLGVTQADITSNASDRESAESFKWLINAINTAKNAQGISAPSDGNYVIKNRRYGLYLNSNGTSLTGTCTPSEYSVWELRTVGGILYLINTAKDLALRTGNSTTYWDLEQSQSYSVAFAQSSDKSTNYVKLVANDDASKYMGMQRDATIYKYEGSGITGDWEFIPLADYLAQVNLDSLPKSITSESEISEEHFYMIANVAQNFDNRTENTPDTYGWLTDFDYVYHGYALYSQNLTGTSHAEAFANNTYSTKRDIDTRGMSASALWHFIRVGSASTGGENATGLLSPEHDIFLIRNANTNKYISNLSSLTLTTNKSDAGMYYLQKHMDGQFSLMNYTGTNSSGSDTNNGALSISGTTTGNYAGISRSAVGTKNDASGWIIVPTPKIHVSFLTDTSDKDGYHWSTFYFPFDVVKAGTAEENSHVDILAGGWIDNTTSVRLRNMGDAVPAGNAVVVRSDLYDAFDFYAYPPGKHEDLFDRSVLNGNIWKGVTESEGHYFGPEEGTNLWKNYWILNKSAGTGTVKLLHPGDDYLMPNRAYLDKQAVNGASTLKLDFFEDDITAIDLVEGDAIVTFPTDNATYDLQGRRVVNPTHGIYIRGGKKIFIP</sequence>
<protein>
    <submittedName>
        <fullName evidence="1">Uncharacterized protein</fullName>
    </submittedName>
</protein>
<accession>A0A5P8E9C8</accession>
<dbReference type="KEGG" id="alq:C7Y71_011380"/>
<dbReference type="EMBL" id="CP033459">
    <property type="protein sequence ID" value="QFQ13558.1"/>
    <property type="molecule type" value="Genomic_DNA"/>
</dbReference>
<keyword evidence="2" id="KW-1185">Reference proteome</keyword>
<dbReference type="SUPFAM" id="SSF50370">
    <property type="entry name" value="Ricin B-like lectins"/>
    <property type="match status" value="1"/>
</dbReference>
<reference evidence="1 2" key="1">
    <citation type="submission" date="2018-11" db="EMBL/GenBank/DDBJ databases">
        <authorList>
            <person name="Na S.W."/>
            <person name="Baik M."/>
        </authorList>
    </citation>
    <scope>NUCLEOTIDE SEQUENCE [LARGE SCALE GENOMIC DNA]</scope>
    <source>
        <strain evidence="1 2">E39</strain>
    </source>
</reference>
<name>A0A5P8E9C8_9BACT</name>
<gene>
    <name evidence="1" type="ORF">C7Y71_011380</name>
</gene>
<organism evidence="1 2">
    <name type="scientific">Pseudoprevotella muciniphila</name>
    <dbReference type="NCBI Taxonomy" id="2133944"/>
    <lineage>
        <taxon>Bacteria</taxon>
        <taxon>Pseudomonadati</taxon>
        <taxon>Bacteroidota</taxon>
        <taxon>Bacteroidia</taxon>
        <taxon>Bacteroidales</taxon>
        <taxon>Prevotellaceae</taxon>
        <taxon>Pseudoprevotella</taxon>
    </lineage>
</organism>
<dbReference type="InterPro" id="IPR035992">
    <property type="entry name" value="Ricin_B-like_lectins"/>
</dbReference>
<evidence type="ECO:0000313" key="2">
    <source>
        <dbReference type="Proteomes" id="UP000249375"/>
    </source>
</evidence>
<dbReference type="AlphaFoldDB" id="A0A5P8E9C8"/>
<proteinExistence type="predicted"/>
<dbReference type="Proteomes" id="UP000249375">
    <property type="component" value="Chromosome"/>
</dbReference>
<evidence type="ECO:0000313" key="1">
    <source>
        <dbReference type="EMBL" id="QFQ13558.1"/>
    </source>
</evidence>